<dbReference type="GO" id="GO:0005886">
    <property type="term" value="C:plasma membrane"/>
    <property type="evidence" value="ECO:0007669"/>
    <property type="project" value="TreeGrafter"/>
</dbReference>
<dbReference type="PANTHER" id="PTHR24220:SF689">
    <property type="entry name" value="LIPOPROTEIN-RELEASING SYSTEM ATP-BINDING PROTEIN LOLD"/>
    <property type="match status" value="1"/>
</dbReference>
<evidence type="ECO:0000313" key="5">
    <source>
        <dbReference type="Proteomes" id="UP000028730"/>
    </source>
</evidence>
<dbReference type="EC" id="3.6.3.31" evidence="4"/>
<organism evidence="4 5">
    <name type="scientific">Bifidobacterium bombi DSM 19703</name>
    <dbReference type="NCBI Taxonomy" id="1341695"/>
    <lineage>
        <taxon>Bacteria</taxon>
        <taxon>Bacillati</taxon>
        <taxon>Actinomycetota</taxon>
        <taxon>Actinomycetes</taxon>
        <taxon>Bifidobacteriales</taxon>
        <taxon>Bifidobacteriaceae</taxon>
        <taxon>Bifidobacterium</taxon>
    </lineage>
</organism>
<feature type="compositionally biased region" description="Acidic residues" evidence="2">
    <location>
        <begin position="93"/>
        <end position="109"/>
    </location>
</feature>
<dbReference type="STRING" id="1341695.BBOMB_0720"/>
<sequence>MNPNGNDNKLTKTTDNIEDIRYSIVYDDEGKLDITSDDTVESGAREDDIHLPEANSVMGEKESDEHTSSQAVRNLDVFADTQLYGNLSGDLDAQSDQDESDEPGDDSEDTVGRTQANGHKNETDVIDYVHEREEDEEGFSQAASLLLRSYPAMSFDHVTSINHKTGRRVLDDLQLTFEEGTFYALKNADDEQRRAFLQVATGFRVPDSGQVMLKSAGLIDLGDNEIRGHRIGLITQRYSIWPELDAIGNIERTMKSSGRTFLEPIPEIAHRLLKTVGFDQAVTGLPLRQASELNLRRACIARAVCCDANVIIADDPTGGLKDDEQEAVLLSLAQIAHAKDPKRCVIILTDDPIDIDTADETRSFER</sequence>
<evidence type="ECO:0000256" key="1">
    <source>
        <dbReference type="ARBA" id="ARBA00005417"/>
    </source>
</evidence>
<evidence type="ECO:0000259" key="3">
    <source>
        <dbReference type="PROSITE" id="PS50893"/>
    </source>
</evidence>
<gene>
    <name evidence="4" type="ORF">BBOMB_0720</name>
</gene>
<dbReference type="RefSeq" id="WP_052377415.1">
    <property type="nucleotide sequence ID" value="NZ_ATLK01000001.1"/>
</dbReference>
<comment type="similarity">
    <text evidence="1">Belongs to the ABC transporter superfamily.</text>
</comment>
<dbReference type="GO" id="GO:0016887">
    <property type="term" value="F:ATP hydrolysis activity"/>
    <property type="evidence" value="ECO:0007669"/>
    <property type="project" value="InterPro"/>
</dbReference>
<keyword evidence="4" id="KW-0378">Hydrolase</keyword>
<accession>A0A080N2W2</accession>
<comment type="caution">
    <text evidence="4">The sequence shown here is derived from an EMBL/GenBank/DDBJ whole genome shotgun (WGS) entry which is preliminary data.</text>
</comment>
<feature type="domain" description="ABC transporter" evidence="3">
    <location>
        <begin position="153"/>
        <end position="365"/>
    </location>
</feature>
<keyword evidence="4" id="KW-0547">Nucleotide-binding</keyword>
<reference evidence="4 5" key="1">
    <citation type="journal article" date="2014" name="Appl. Environ. Microbiol.">
        <title>Genomic encyclopedia of type strains of the genus Bifidobacterium.</title>
        <authorList>
            <person name="Milani C."/>
            <person name="Lugli G.A."/>
            <person name="Duranti S."/>
            <person name="Turroni F."/>
            <person name="Bottacini F."/>
            <person name="Mangifesta M."/>
            <person name="Sanchez B."/>
            <person name="Viappiani A."/>
            <person name="Mancabelli L."/>
            <person name="Taminiau B."/>
            <person name="Delcenserie V."/>
            <person name="Barrangou R."/>
            <person name="Margolles A."/>
            <person name="van Sinderen D."/>
            <person name="Ventura M."/>
        </authorList>
    </citation>
    <scope>NUCLEOTIDE SEQUENCE [LARGE SCALE GENOMIC DNA]</scope>
    <source>
        <strain evidence="4 5">DSM 19703</strain>
    </source>
</reference>
<dbReference type="PROSITE" id="PS50893">
    <property type="entry name" value="ABC_TRANSPORTER_2"/>
    <property type="match status" value="1"/>
</dbReference>
<dbReference type="PANTHER" id="PTHR24220">
    <property type="entry name" value="IMPORT ATP-BINDING PROTEIN"/>
    <property type="match status" value="1"/>
</dbReference>
<dbReference type="OrthoDB" id="3239808at2"/>
<evidence type="ECO:0000256" key="2">
    <source>
        <dbReference type="SAM" id="MobiDB-lite"/>
    </source>
</evidence>
<dbReference type="Gene3D" id="3.40.50.300">
    <property type="entry name" value="P-loop containing nucleotide triphosphate hydrolases"/>
    <property type="match status" value="1"/>
</dbReference>
<dbReference type="SUPFAM" id="SSF52540">
    <property type="entry name" value="P-loop containing nucleoside triphosphate hydrolases"/>
    <property type="match status" value="1"/>
</dbReference>
<dbReference type="InterPro" id="IPR015854">
    <property type="entry name" value="ABC_transpr_LolD-like"/>
</dbReference>
<dbReference type="Pfam" id="PF00005">
    <property type="entry name" value="ABC_tran"/>
    <property type="match status" value="1"/>
</dbReference>
<dbReference type="InterPro" id="IPR027417">
    <property type="entry name" value="P-loop_NTPase"/>
</dbReference>
<keyword evidence="4" id="KW-0067">ATP-binding</keyword>
<evidence type="ECO:0000313" key="4">
    <source>
        <dbReference type="EMBL" id="KFF31372.1"/>
    </source>
</evidence>
<feature type="region of interest" description="Disordered" evidence="2">
    <location>
        <begin position="29"/>
        <end position="71"/>
    </location>
</feature>
<dbReference type="Proteomes" id="UP000028730">
    <property type="component" value="Unassembled WGS sequence"/>
</dbReference>
<feature type="region of interest" description="Disordered" evidence="2">
    <location>
        <begin position="86"/>
        <end position="123"/>
    </location>
</feature>
<keyword evidence="5" id="KW-1185">Reference proteome</keyword>
<dbReference type="EMBL" id="ATLK01000001">
    <property type="protein sequence ID" value="KFF31372.1"/>
    <property type="molecule type" value="Genomic_DNA"/>
</dbReference>
<dbReference type="AlphaFoldDB" id="A0A080N2W2"/>
<proteinExistence type="inferred from homology"/>
<dbReference type="GO" id="GO:0005524">
    <property type="term" value="F:ATP binding"/>
    <property type="evidence" value="ECO:0007669"/>
    <property type="project" value="UniProtKB-KW"/>
</dbReference>
<name>A0A080N2W2_9BIFI</name>
<dbReference type="InterPro" id="IPR003439">
    <property type="entry name" value="ABC_transporter-like_ATP-bd"/>
</dbReference>
<protein>
    <submittedName>
        <fullName evidence="4">ABC transporter, ATP-binding protein</fullName>
        <ecNumber evidence="4">3.6.3.31</ecNumber>
    </submittedName>
</protein>
<dbReference type="eggNOG" id="COG1136">
    <property type="taxonomic scope" value="Bacteria"/>
</dbReference>
<dbReference type="GO" id="GO:0022857">
    <property type="term" value="F:transmembrane transporter activity"/>
    <property type="evidence" value="ECO:0007669"/>
    <property type="project" value="TreeGrafter"/>
</dbReference>